<keyword evidence="2" id="KW-1185">Reference proteome</keyword>
<organism evidence="1 2">
    <name type="scientific">Petrolisthes manimaculis</name>
    <dbReference type="NCBI Taxonomy" id="1843537"/>
    <lineage>
        <taxon>Eukaryota</taxon>
        <taxon>Metazoa</taxon>
        <taxon>Ecdysozoa</taxon>
        <taxon>Arthropoda</taxon>
        <taxon>Crustacea</taxon>
        <taxon>Multicrustacea</taxon>
        <taxon>Malacostraca</taxon>
        <taxon>Eumalacostraca</taxon>
        <taxon>Eucarida</taxon>
        <taxon>Decapoda</taxon>
        <taxon>Pleocyemata</taxon>
        <taxon>Anomura</taxon>
        <taxon>Galatheoidea</taxon>
        <taxon>Porcellanidae</taxon>
        <taxon>Petrolisthes</taxon>
    </lineage>
</organism>
<dbReference type="AlphaFoldDB" id="A0AAE1UGN9"/>
<comment type="caution">
    <text evidence="1">The sequence shown here is derived from an EMBL/GenBank/DDBJ whole genome shotgun (WGS) entry which is preliminary data.</text>
</comment>
<evidence type="ECO:0000313" key="1">
    <source>
        <dbReference type="EMBL" id="KAK4318500.1"/>
    </source>
</evidence>
<evidence type="ECO:0000313" key="2">
    <source>
        <dbReference type="Proteomes" id="UP001292094"/>
    </source>
</evidence>
<reference evidence="1" key="1">
    <citation type="submission" date="2023-11" db="EMBL/GenBank/DDBJ databases">
        <title>Genome assemblies of two species of porcelain crab, Petrolisthes cinctipes and Petrolisthes manimaculis (Anomura: Porcellanidae).</title>
        <authorList>
            <person name="Angst P."/>
        </authorList>
    </citation>
    <scope>NUCLEOTIDE SEQUENCE</scope>
    <source>
        <strain evidence="1">PB745_02</strain>
        <tissue evidence="1">Gill</tissue>
    </source>
</reference>
<dbReference type="EMBL" id="JAWZYT010000826">
    <property type="protein sequence ID" value="KAK4318500.1"/>
    <property type="molecule type" value="Genomic_DNA"/>
</dbReference>
<protein>
    <submittedName>
        <fullName evidence="1">Uncharacterized protein</fullName>
    </submittedName>
</protein>
<dbReference type="Proteomes" id="UP001292094">
    <property type="component" value="Unassembled WGS sequence"/>
</dbReference>
<sequence>MMVWLVFKKMVVVSVVYPMVFTMVGIQEDGGVRRAPRGIQEGLERWWYSRWCGSWWWYSRWCGSSCSRMVVFKKMVVVFPMVWVMVVFKNVGGTPDGGGSTPDGVVV</sequence>
<gene>
    <name evidence="1" type="ORF">Pmani_010489</name>
</gene>
<accession>A0AAE1UGN9</accession>
<name>A0AAE1UGN9_9EUCA</name>
<proteinExistence type="predicted"/>